<dbReference type="SUPFAM" id="SSF63829">
    <property type="entry name" value="Calcium-dependent phosphotriesterase"/>
    <property type="match status" value="1"/>
</dbReference>
<dbReference type="OrthoDB" id="9792285at2"/>
<evidence type="ECO:0000313" key="5">
    <source>
        <dbReference type="EMBL" id="MXO51013.1"/>
    </source>
</evidence>
<feature type="repeat" description="NHL" evidence="4">
    <location>
        <begin position="186"/>
        <end position="224"/>
    </location>
</feature>
<dbReference type="InterPro" id="IPR011042">
    <property type="entry name" value="6-blade_b-propeller_TolB-like"/>
</dbReference>
<evidence type="ECO:0000256" key="2">
    <source>
        <dbReference type="ARBA" id="ARBA00022737"/>
    </source>
</evidence>
<protein>
    <submittedName>
        <fullName evidence="5">6-bladed beta-propeller</fullName>
    </submittedName>
</protein>
<comment type="caution">
    <text evidence="5">The sequence shown here is derived from an EMBL/GenBank/DDBJ whole genome shotgun (WGS) entry which is preliminary data.</text>
</comment>
<accession>A0A844Y0Y4</accession>
<sequence length="326" mass="35291">MRGFHVIIGAALLASCSSAPREEAPRAEVDADWPVVPADVVFGQPSAVDIDSHGHVFVLHRAGREWEEPFTTEPIAEDAVFMFSQDGQLLARWGAGQFIMPHGLSVDAEDDIWITDVAREQVLRFSHDGEEELVMGVRGESGEDGNHFGRPADIAFLGDRVLVADGYVNTRLALFDREGKYLGEWGGPGEDAGELDLPHAVSTDGELVYVADRENARISVFSTEGEPLGQWRGLERGHTYSVKPLGGGWVLAVEGRDMLDRTGAMVRVYRPDGTVERSFDLALEGEGASLGHDIALDSAGRAYMIDVYGNRVIRFGVDAPAGGASD</sequence>
<dbReference type="Proteomes" id="UP000444185">
    <property type="component" value="Unassembled WGS sequence"/>
</dbReference>
<dbReference type="PROSITE" id="PS51125">
    <property type="entry name" value="NHL"/>
    <property type="match status" value="1"/>
</dbReference>
<dbReference type="AlphaFoldDB" id="A0A844Y0Y4"/>
<evidence type="ECO:0000313" key="6">
    <source>
        <dbReference type="Proteomes" id="UP000444185"/>
    </source>
</evidence>
<evidence type="ECO:0000256" key="3">
    <source>
        <dbReference type="ARBA" id="ARBA00023180"/>
    </source>
</evidence>
<keyword evidence="6" id="KW-1185">Reference proteome</keyword>
<evidence type="ECO:0000256" key="1">
    <source>
        <dbReference type="ARBA" id="ARBA00022729"/>
    </source>
</evidence>
<keyword evidence="1" id="KW-0732">Signal</keyword>
<dbReference type="InterPro" id="IPR001258">
    <property type="entry name" value="NHL_repeat"/>
</dbReference>
<dbReference type="CDD" id="cd14958">
    <property type="entry name" value="NHL_PAL_like"/>
    <property type="match status" value="1"/>
</dbReference>
<dbReference type="EMBL" id="WTYF01000004">
    <property type="protein sequence ID" value="MXO51013.1"/>
    <property type="molecule type" value="Genomic_DNA"/>
</dbReference>
<keyword evidence="3" id="KW-0325">Glycoprotein</keyword>
<gene>
    <name evidence="5" type="ORF">GRI42_06830</name>
</gene>
<dbReference type="PROSITE" id="PS51257">
    <property type="entry name" value="PROKAR_LIPOPROTEIN"/>
    <property type="match status" value="1"/>
</dbReference>
<dbReference type="Gene3D" id="2.120.10.30">
    <property type="entry name" value="TolB, C-terminal domain"/>
    <property type="match status" value="1"/>
</dbReference>
<evidence type="ECO:0000256" key="4">
    <source>
        <dbReference type="PROSITE-ProRule" id="PRU00504"/>
    </source>
</evidence>
<name>A0A844Y0Y4_9SPHN</name>
<dbReference type="RefSeq" id="WP_160607553.1">
    <property type="nucleotide sequence ID" value="NZ_WTYF01000004.1"/>
</dbReference>
<organism evidence="5 6">
    <name type="scientific">Qipengyuania gaetbuli</name>
    <dbReference type="NCBI Taxonomy" id="266952"/>
    <lineage>
        <taxon>Bacteria</taxon>
        <taxon>Pseudomonadati</taxon>
        <taxon>Pseudomonadota</taxon>
        <taxon>Alphaproteobacteria</taxon>
        <taxon>Sphingomonadales</taxon>
        <taxon>Erythrobacteraceae</taxon>
        <taxon>Qipengyuania</taxon>
    </lineage>
</organism>
<keyword evidence="2" id="KW-0677">Repeat</keyword>
<dbReference type="PANTHER" id="PTHR10680:SF14">
    <property type="entry name" value="PEPTIDYL-GLYCINE ALPHA-AMIDATING MONOOXYGENASE"/>
    <property type="match status" value="1"/>
</dbReference>
<dbReference type="PANTHER" id="PTHR10680">
    <property type="entry name" value="PEPTIDYL-GLYCINE ALPHA-AMIDATING MONOOXYGENASE"/>
    <property type="match status" value="1"/>
</dbReference>
<proteinExistence type="predicted"/>
<reference evidence="5 6" key="1">
    <citation type="submission" date="2019-12" db="EMBL/GenBank/DDBJ databases">
        <title>Genomic-based taxomic classification of the family Erythrobacteraceae.</title>
        <authorList>
            <person name="Xu L."/>
        </authorList>
    </citation>
    <scope>NUCLEOTIDE SEQUENCE [LARGE SCALE GENOMIC DNA]</scope>
    <source>
        <strain evidence="5 6">DSM 16225</strain>
    </source>
</reference>
<dbReference type="Pfam" id="PF01436">
    <property type="entry name" value="NHL"/>
    <property type="match status" value="1"/>
</dbReference>